<gene>
    <name evidence="1" type="ORF">EJA05_21340</name>
</gene>
<dbReference type="Proteomes" id="UP000268230">
    <property type="component" value="Chromosome"/>
</dbReference>
<protein>
    <recommendedName>
        <fullName evidence="3">HEPN domain-containing protein</fullName>
    </recommendedName>
</protein>
<proteinExistence type="predicted"/>
<dbReference type="AlphaFoldDB" id="A0A3S8UPD2"/>
<accession>A0A3S8UPD2</accession>
<evidence type="ECO:0008006" key="3">
    <source>
        <dbReference type="Google" id="ProtNLM"/>
    </source>
</evidence>
<organism evidence="1 2">
    <name type="scientific">Pseudomonas entomophila</name>
    <dbReference type="NCBI Taxonomy" id="312306"/>
    <lineage>
        <taxon>Bacteria</taxon>
        <taxon>Pseudomonadati</taxon>
        <taxon>Pseudomonadota</taxon>
        <taxon>Gammaproteobacteria</taxon>
        <taxon>Pseudomonadales</taxon>
        <taxon>Pseudomonadaceae</taxon>
        <taxon>Pseudomonas</taxon>
    </lineage>
</organism>
<evidence type="ECO:0000313" key="2">
    <source>
        <dbReference type="Proteomes" id="UP000268230"/>
    </source>
</evidence>
<reference evidence="1 2" key="1">
    <citation type="submission" date="2018-12" db="EMBL/GenBank/DDBJ databases">
        <authorList>
            <person name="Li S."/>
            <person name="Yang R."/>
            <person name="Chen G."/>
            <person name="Zou L."/>
            <person name="Zhang C."/>
            <person name="Chen Y."/>
            <person name="Liu Z."/>
            <person name="Li Y."/>
            <person name="Yan Y."/>
            <person name="Huang M."/>
            <person name="Chen T."/>
        </authorList>
    </citation>
    <scope>NUCLEOTIDE SEQUENCE [LARGE SCALE GENOMIC DNA]</scope>
    <source>
        <strain evidence="1 2">1257</strain>
    </source>
</reference>
<dbReference type="OrthoDB" id="6872467at2"/>
<name>A0A3S8UPD2_9PSED</name>
<dbReference type="KEGG" id="pory:EJA05_21340"/>
<dbReference type="EMBL" id="CP034338">
    <property type="protein sequence ID" value="AZL70108.1"/>
    <property type="molecule type" value="Genomic_DNA"/>
</dbReference>
<sequence>MEDDYEGWLASRPTLVEDRSHPNHWQNRASDLLASAGALWHAMGSQDAAIAQALGYRSGYSMKVACWPVYHMLCGLSLELIMKAVLVQRATPQKEVETHVLHRLHRMLDLDLDEERKQILDFYEASVMWAGRYPTPRNPTDEKLLNYYDLASKVLTKPAPIDSPGTLKFRVSSNTTDWDQFSSLWGEYAILFTHT</sequence>
<evidence type="ECO:0000313" key="1">
    <source>
        <dbReference type="EMBL" id="AZL70108.1"/>
    </source>
</evidence>